<organism evidence="1 2">
    <name type="scientific">Streptomyces thermoviolaceus subsp. thermoviolaceus</name>
    <dbReference type="NCBI Taxonomy" id="66860"/>
    <lineage>
        <taxon>Bacteria</taxon>
        <taxon>Bacillati</taxon>
        <taxon>Actinomycetota</taxon>
        <taxon>Actinomycetes</taxon>
        <taxon>Kitasatosporales</taxon>
        <taxon>Streptomycetaceae</taxon>
        <taxon>Streptomyces</taxon>
    </lineage>
</organism>
<proteinExistence type="predicted"/>
<dbReference type="RefSeq" id="WP_168131382.1">
    <property type="nucleotide sequence ID" value="NZ_BMVZ01000009.1"/>
</dbReference>
<keyword evidence="2" id="KW-1185">Reference proteome</keyword>
<evidence type="ECO:0000313" key="2">
    <source>
        <dbReference type="Proteomes" id="UP000635996"/>
    </source>
</evidence>
<evidence type="ECO:0000313" key="1">
    <source>
        <dbReference type="EMBL" id="NJP14554.1"/>
    </source>
</evidence>
<accession>A0ABX0YTS9</accession>
<dbReference type="EMBL" id="JAATEL010000008">
    <property type="protein sequence ID" value="NJP14554.1"/>
    <property type="molecule type" value="Genomic_DNA"/>
</dbReference>
<reference evidence="1 2" key="1">
    <citation type="submission" date="2020-03" db="EMBL/GenBank/DDBJ databases">
        <title>WGS of actinomycetes isolated from Thailand.</title>
        <authorList>
            <person name="Thawai C."/>
        </authorList>
    </citation>
    <scope>NUCLEOTIDE SEQUENCE [LARGE SCALE GENOMIC DNA]</scope>
    <source>
        <strain evidence="1 2">NBRC 13905</strain>
    </source>
</reference>
<protein>
    <submittedName>
        <fullName evidence="1">Uncharacterized protein</fullName>
    </submittedName>
</protein>
<sequence>MPDLPLIGIYVEQGNMKGRVNDRRDAVLYTSDLAPCVAVCGQKGNKTFMIHSDSTGTHGKGATDLITGIRRVAQEIGTGAGWNISLIGGSVAGTTAYLQAHLPHAALYNGGATDGAYIAQNGVVANTKRGLAAALGVSGVTLFRDVAGTSPLTP</sequence>
<dbReference type="Proteomes" id="UP000635996">
    <property type="component" value="Unassembled WGS sequence"/>
</dbReference>
<gene>
    <name evidence="1" type="ORF">HCJ95_09660</name>
</gene>
<name>A0ABX0YTS9_STRTL</name>
<comment type="caution">
    <text evidence="1">The sequence shown here is derived from an EMBL/GenBank/DDBJ whole genome shotgun (WGS) entry which is preliminary data.</text>
</comment>